<accession>K2G656</accession>
<dbReference type="AlphaFoldDB" id="K2G656"/>
<sequence>MQEIAFVEKKRQEKILEQHILDSWLIIKEVIDEARKLYPSNPFHNFLHALNVSSYVLELPWDVFSAIELRSMLVAGLFHDAGHTWISHPLDEFISLSLLQEAIEKIQKNHPDFIVDYSIIRNAVMGTVFKERWKRTNRYSVIMSDFDIGYIWKWIESFLYYWPLFALELKVSADEFFTKVEKWYFKYLMSIEKEILISPVSKKILPHSLQAIKDFYSIDLDTKKEMFEILKTEDITFDEFKERFFNRA</sequence>
<evidence type="ECO:0008006" key="2">
    <source>
        <dbReference type="Google" id="ProtNLM"/>
    </source>
</evidence>
<proteinExistence type="predicted"/>
<dbReference type="EMBL" id="AMFJ01000098">
    <property type="protein sequence ID" value="EKE29777.1"/>
    <property type="molecule type" value="Genomic_DNA"/>
</dbReference>
<reference evidence="1" key="1">
    <citation type="journal article" date="2012" name="Science">
        <title>Fermentation, hydrogen, and sulfur metabolism in multiple uncultivated bacterial phyla.</title>
        <authorList>
            <person name="Wrighton K.C."/>
            <person name="Thomas B.C."/>
            <person name="Sharon I."/>
            <person name="Miller C.S."/>
            <person name="Castelle C.J."/>
            <person name="VerBerkmoes N.C."/>
            <person name="Wilkins M.J."/>
            <person name="Hettich R.L."/>
            <person name="Lipton M.S."/>
            <person name="Williams K.H."/>
            <person name="Long P.E."/>
            <person name="Banfield J.F."/>
        </authorList>
    </citation>
    <scope>NUCLEOTIDE SEQUENCE [LARGE SCALE GENOMIC DNA]</scope>
</reference>
<comment type="caution">
    <text evidence="1">The sequence shown here is derived from an EMBL/GenBank/DDBJ whole genome shotgun (WGS) entry which is preliminary data.</text>
</comment>
<dbReference type="SUPFAM" id="SSF109604">
    <property type="entry name" value="HD-domain/PDEase-like"/>
    <property type="match status" value="1"/>
</dbReference>
<dbReference type="GO" id="GO:0004114">
    <property type="term" value="F:3',5'-cyclic-nucleotide phosphodiesterase activity"/>
    <property type="evidence" value="ECO:0007669"/>
    <property type="project" value="InterPro"/>
</dbReference>
<organism evidence="1">
    <name type="scientific">uncultured bacterium</name>
    <name type="common">gcode 4</name>
    <dbReference type="NCBI Taxonomy" id="1234023"/>
    <lineage>
        <taxon>Bacteria</taxon>
        <taxon>environmental samples</taxon>
    </lineage>
</organism>
<dbReference type="Gene3D" id="1.10.1300.10">
    <property type="entry name" value="3'5'-cyclic nucleotide phosphodiesterase, catalytic domain"/>
    <property type="match status" value="1"/>
</dbReference>
<protein>
    <recommendedName>
        <fullName evidence="2">HD/PDEase domain-containing protein</fullName>
    </recommendedName>
</protein>
<gene>
    <name evidence="1" type="ORF">ACD_2C00098G0006</name>
</gene>
<dbReference type="InterPro" id="IPR036971">
    <property type="entry name" value="PDEase_catalytic_dom_sf"/>
</dbReference>
<name>K2G656_9BACT</name>
<evidence type="ECO:0000313" key="1">
    <source>
        <dbReference type="EMBL" id="EKE29777.1"/>
    </source>
</evidence>
<dbReference type="GO" id="GO:0007165">
    <property type="term" value="P:signal transduction"/>
    <property type="evidence" value="ECO:0007669"/>
    <property type="project" value="InterPro"/>
</dbReference>